<keyword evidence="2" id="KW-1185">Reference proteome</keyword>
<dbReference type="GO" id="GO:0003676">
    <property type="term" value="F:nucleic acid binding"/>
    <property type="evidence" value="ECO:0007669"/>
    <property type="project" value="InterPro"/>
</dbReference>
<evidence type="ECO:0000313" key="1">
    <source>
        <dbReference type="EMBL" id="CAF4611222.1"/>
    </source>
</evidence>
<dbReference type="InterPro" id="IPR036397">
    <property type="entry name" value="RNaseH_sf"/>
</dbReference>
<sequence length="72" mass="8088">MGKRKFPQKVIVWLGACANGITPLVIFENGTLDHARYIEEVLPAALKYANKTFGNDWAFQQDGAKPHIHHLT</sequence>
<dbReference type="Proteomes" id="UP000663866">
    <property type="component" value="Unassembled WGS sequence"/>
</dbReference>
<dbReference type="Gene3D" id="3.30.420.10">
    <property type="entry name" value="Ribonuclease H-like superfamily/Ribonuclease H"/>
    <property type="match status" value="1"/>
</dbReference>
<dbReference type="AlphaFoldDB" id="A0A821CTT0"/>
<name>A0A821CTT0_9BILA</name>
<comment type="caution">
    <text evidence="1">The sequence shown here is derived from an EMBL/GenBank/DDBJ whole genome shotgun (WGS) entry which is preliminary data.</text>
</comment>
<accession>A0A821CTT0</accession>
<protein>
    <recommendedName>
        <fullName evidence="3">Transposase</fullName>
    </recommendedName>
</protein>
<organism evidence="1 2">
    <name type="scientific">Rotaria magnacalcarata</name>
    <dbReference type="NCBI Taxonomy" id="392030"/>
    <lineage>
        <taxon>Eukaryota</taxon>
        <taxon>Metazoa</taxon>
        <taxon>Spiralia</taxon>
        <taxon>Gnathifera</taxon>
        <taxon>Rotifera</taxon>
        <taxon>Eurotatoria</taxon>
        <taxon>Bdelloidea</taxon>
        <taxon>Philodinida</taxon>
        <taxon>Philodinidae</taxon>
        <taxon>Rotaria</taxon>
    </lineage>
</organism>
<evidence type="ECO:0000313" key="2">
    <source>
        <dbReference type="Proteomes" id="UP000663866"/>
    </source>
</evidence>
<dbReference type="EMBL" id="CAJOBG010075351">
    <property type="protein sequence ID" value="CAF4611222.1"/>
    <property type="molecule type" value="Genomic_DNA"/>
</dbReference>
<feature type="non-terminal residue" evidence="1">
    <location>
        <position position="72"/>
    </location>
</feature>
<reference evidence="1" key="1">
    <citation type="submission" date="2021-02" db="EMBL/GenBank/DDBJ databases">
        <authorList>
            <person name="Nowell W R."/>
        </authorList>
    </citation>
    <scope>NUCLEOTIDE SEQUENCE</scope>
</reference>
<proteinExistence type="predicted"/>
<gene>
    <name evidence="1" type="ORF">OVN521_LOCUS45553</name>
</gene>
<evidence type="ECO:0008006" key="3">
    <source>
        <dbReference type="Google" id="ProtNLM"/>
    </source>
</evidence>